<name>A0ABM4B072_VANTA</name>
<reference evidence="4" key="1">
    <citation type="submission" date="2025-08" db="UniProtKB">
        <authorList>
            <consortium name="RefSeq"/>
        </authorList>
    </citation>
    <scope>IDENTIFICATION</scope>
    <source>
        <tissue evidence="4">Whole body</tissue>
    </source>
</reference>
<gene>
    <name evidence="4" type="primary">LOC135194827</name>
</gene>
<protein>
    <submittedName>
        <fullName evidence="4">Metal regulatory transcription factor 1-like</fullName>
    </submittedName>
</protein>
<feature type="region of interest" description="Disordered" evidence="1">
    <location>
        <begin position="390"/>
        <end position="439"/>
    </location>
</feature>
<keyword evidence="2" id="KW-0732">Signal</keyword>
<keyword evidence="3" id="KW-1185">Reference proteome</keyword>
<feature type="signal peptide" evidence="2">
    <location>
        <begin position="1"/>
        <end position="21"/>
    </location>
</feature>
<feature type="compositionally biased region" description="Basic and acidic residues" evidence="1">
    <location>
        <begin position="398"/>
        <end position="408"/>
    </location>
</feature>
<evidence type="ECO:0000256" key="2">
    <source>
        <dbReference type="SAM" id="SignalP"/>
    </source>
</evidence>
<organism evidence="3 4">
    <name type="scientific">Vanessa tameamea</name>
    <name type="common">Kamehameha butterfly</name>
    <dbReference type="NCBI Taxonomy" id="334116"/>
    <lineage>
        <taxon>Eukaryota</taxon>
        <taxon>Metazoa</taxon>
        <taxon>Ecdysozoa</taxon>
        <taxon>Arthropoda</taxon>
        <taxon>Hexapoda</taxon>
        <taxon>Insecta</taxon>
        <taxon>Pterygota</taxon>
        <taxon>Neoptera</taxon>
        <taxon>Endopterygota</taxon>
        <taxon>Lepidoptera</taxon>
        <taxon>Glossata</taxon>
        <taxon>Ditrysia</taxon>
        <taxon>Papilionoidea</taxon>
        <taxon>Nymphalidae</taxon>
        <taxon>Nymphalinae</taxon>
        <taxon>Vanessa</taxon>
    </lineage>
</organism>
<dbReference type="RefSeq" id="XP_064076945.1">
    <property type="nucleotide sequence ID" value="XM_064220875.1"/>
</dbReference>
<dbReference type="GeneID" id="135194827"/>
<evidence type="ECO:0000313" key="3">
    <source>
        <dbReference type="Proteomes" id="UP001652626"/>
    </source>
</evidence>
<proteinExistence type="predicted"/>
<sequence length="439" mass="48708">MALARVLQIMAFLIYFKGIHGQLNNLMNNPTVGQNNIKQGFQSTSSIKSVNENLFQNDNLGRDTNFNSQKTINSQYPSISQSSFSVTPQFSVQQPQIISQLINQQPNQISDSQQPLLYQPKSSFTPQPVLPQSSVAQQQPCNFLESSPSIVPFSNAANINYQPKTVTPVVQQIPLQVSQSIPVSKSYVSSYPSTSPVTTYGGQRMDFVTNLSSNYVVPMNALPYSVPEAKVVSSIPIPYTTVLSTSNPTIFGNGVVTPYQTPLFGIYENPLENLSAMALSDEATEFDNLLSLLLSILQSPKKSSKYAQSNKEISSHAPYTPYKMNQGSKSSILKALLPVILNLIKDRREGCGCHSGCKCNHNYKNQNDFEMQCNGGNSKKTAYSLKEEMFNNDESAEDTPRFIRDQQNKKTKNIPEVSIESDENDATDYDDHVSEEEED</sequence>
<evidence type="ECO:0000313" key="4">
    <source>
        <dbReference type="RefSeq" id="XP_064076945.1"/>
    </source>
</evidence>
<feature type="chain" id="PRO_5045311265" evidence="2">
    <location>
        <begin position="22"/>
        <end position="439"/>
    </location>
</feature>
<accession>A0ABM4B072</accession>
<evidence type="ECO:0000256" key="1">
    <source>
        <dbReference type="SAM" id="MobiDB-lite"/>
    </source>
</evidence>
<dbReference type="Proteomes" id="UP001652626">
    <property type="component" value="Chromosome 5"/>
</dbReference>
<feature type="compositionally biased region" description="Acidic residues" evidence="1">
    <location>
        <begin position="419"/>
        <end position="439"/>
    </location>
</feature>